<dbReference type="PROSITE" id="PS50943">
    <property type="entry name" value="HTH_CROC1"/>
    <property type="match status" value="1"/>
</dbReference>
<sequence>MPELDVGEVTLKDRRKRAGLTQAQLAGLVEVSRQTIIAIERGDYSPSVYLALRIARALDTTVEELFPLDRKDHS</sequence>
<dbReference type="Gene3D" id="1.10.260.40">
    <property type="entry name" value="lambda repressor-like DNA-binding domains"/>
    <property type="match status" value="1"/>
</dbReference>
<reference evidence="4" key="1">
    <citation type="journal article" date="2019" name="Int. J. Syst. Evol. Microbiol.">
        <title>The Global Catalogue of Microorganisms (GCM) 10K type strain sequencing project: providing services to taxonomists for standard genome sequencing and annotation.</title>
        <authorList>
            <consortium name="The Broad Institute Genomics Platform"/>
            <consortium name="The Broad Institute Genome Sequencing Center for Infectious Disease"/>
            <person name="Wu L."/>
            <person name="Ma J."/>
        </authorList>
    </citation>
    <scope>NUCLEOTIDE SEQUENCE [LARGE SCALE GENOMIC DNA]</scope>
    <source>
        <strain evidence="4">JCM 17808</strain>
    </source>
</reference>
<dbReference type="Pfam" id="PF01381">
    <property type="entry name" value="HTH_3"/>
    <property type="match status" value="1"/>
</dbReference>
<evidence type="ECO:0000313" key="4">
    <source>
        <dbReference type="Proteomes" id="UP001500642"/>
    </source>
</evidence>
<dbReference type="EMBL" id="BAABGL010000036">
    <property type="protein sequence ID" value="GAA4396141.1"/>
    <property type="molecule type" value="Genomic_DNA"/>
</dbReference>
<evidence type="ECO:0000313" key="3">
    <source>
        <dbReference type="EMBL" id="GAA4396141.1"/>
    </source>
</evidence>
<dbReference type="InterPro" id="IPR010982">
    <property type="entry name" value="Lambda_DNA-bd_dom_sf"/>
</dbReference>
<organism evidence="3 4">
    <name type="scientific">Brevibacterium pityocampae</name>
    <dbReference type="NCBI Taxonomy" id="506594"/>
    <lineage>
        <taxon>Bacteria</taxon>
        <taxon>Bacillati</taxon>
        <taxon>Actinomycetota</taxon>
        <taxon>Actinomycetes</taxon>
        <taxon>Micrococcales</taxon>
        <taxon>Brevibacteriaceae</taxon>
        <taxon>Brevibacterium</taxon>
    </lineage>
</organism>
<keyword evidence="1" id="KW-0238">DNA-binding</keyword>
<dbReference type="RefSeq" id="WP_137320214.1">
    <property type="nucleotide sequence ID" value="NZ_BAABGL010000036.1"/>
</dbReference>
<dbReference type="InterPro" id="IPR001387">
    <property type="entry name" value="Cro/C1-type_HTH"/>
</dbReference>
<keyword evidence="4" id="KW-1185">Reference proteome</keyword>
<protein>
    <submittedName>
        <fullName evidence="3">Helix-turn-helix transcriptional regulator</fullName>
    </submittedName>
</protein>
<proteinExistence type="predicted"/>
<evidence type="ECO:0000259" key="2">
    <source>
        <dbReference type="PROSITE" id="PS50943"/>
    </source>
</evidence>
<feature type="domain" description="HTH cro/C1-type" evidence="2">
    <location>
        <begin position="11"/>
        <end position="65"/>
    </location>
</feature>
<evidence type="ECO:0000256" key="1">
    <source>
        <dbReference type="ARBA" id="ARBA00023125"/>
    </source>
</evidence>
<accession>A0ABP8JUZ6</accession>
<dbReference type="PANTHER" id="PTHR46558:SF4">
    <property type="entry name" value="DNA-BIDING PHAGE PROTEIN"/>
    <property type="match status" value="1"/>
</dbReference>
<name>A0ABP8JUZ6_9MICO</name>
<dbReference type="CDD" id="cd00093">
    <property type="entry name" value="HTH_XRE"/>
    <property type="match status" value="1"/>
</dbReference>
<dbReference type="Proteomes" id="UP001500642">
    <property type="component" value="Unassembled WGS sequence"/>
</dbReference>
<dbReference type="SMART" id="SM00530">
    <property type="entry name" value="HTH_XRE"/>
    <property type="match status" value="1"/>
</dbReference>
<dbReference type="PANTHER" id="PTHR46558">
    <property type="entry name" value="TRACRIPTIONAL REGULATORY PROTEIN-RELATED-RELATED"/>
    <property type="match status" value="1"/>
</dbReference>
<comment type="caution">
    <text evidence="3">The sequence shown here is derived from an EMBL/GenBank/DDBJ whole genome shotgun (WGS) entry which is preliminary data.</text>
</comment>
<gene>
    <name evidence="3" type="ORF">GCM10023167_27170</name>
</gene>
<dbReference type="SUPFAM" id="SSF47413">
    <property type="entry name" value="lambda repressor-like DNA-binding domains"/>
    <property type="match status" value="1"/>
</dbReference>